<feature type="chain" id="PRO_5031472361" description="Phytase-like domain-containing protein" evidence="1">
    <location>
        <begin position="22"/>
        <end position="327"/>
    </location>
</feature>
<proteinExistence type="predicted"/>
<organism evidence="3 4">
    <name type="scientific">Pseudomonas fluvialis</name>
    <dbReference type="NCBI Taxonomy" id="1793966"/>
    <lineage>
        <taxon>Bacteria</taxon>
        <taxon>Pseudomonadati</taxon>
        <taxon>Pseudomonadota</taxon>
        <taxon>Gammaproteobacteria</taxon>
        <taxon>Pseudomonadales</taxon>
        <taxon>Pseudomonadaceae</taxon>
        <taxon>Pseudomonas</taxon>
    </lineage>
</organism>
<evidence type="ECO:0000259" key="2">
    <source>
        <dbReference type="Pfam" id="PF13449"/>
    </source>
</evidence>
<dbReference type="AlphaFoldDB" id="A0A7X0BPG7"/>
<evidence type="ECO:0000313" key="3">
    <source>
        <dbReference type="EMBL" id="MBB6340168.1"/>
    </source>
</evidence>
<dbReference type="Pfam" id="PF13449">
    <property type="entry name" value="Phytase-like"/>
    <property type="match status" value="1"/>
</dbReference>
<reference evidence="3 4" key="1">
    <citation type="submission" date="2020-08" db="EMBL/GenBank/DDBJ databases">
        <title>Functional genomics of gut bacteria from endangered species of beetles.</title>
        <authorList>
            <person name="Carlos-Shanley C."/>
        </authorList>
    </citation>
    <scope>NUCLEOTIDE SEQUENCE [LARGE SCALE GENOMIC DNA]</scope>
    <source>
        <strain evidence="3 4">S00202</strain>
    </source>
</reference>
<dbReference type="RefSeq" id="WP_311772054.1">
    <property type="nucleotide sequence ID" value="NZ_JACHLL010000001.1"/>
</dbReference>
<name>A0A7X0BPG7_9PSED</name>
<sequence length="327" mass="35658">MTFRRLAAWLLAAVASYQAHAAEELRLQAEYPLEGMAGGNLSALARCDGQLWAVSDRDDQWLYRLQPQVGVWQAEAQPLQVPPPPATALTWGLAWRNRLSGLVRGGVLDFEGLSCDAAGNRYVLSEAYSAVLRVTPQGQGEWLAIAPEVFRLARASGLLLDYNALAEGLAVAADGQRLWLAAEQRRRGLLVLQPHRSGWGCSDPCVLLAEGGEQQAPAALGGERLAIDFSDIVRRGDKLFTLERQAHQFCRRDAHSAQVERCWSYAATALAAPRLYPGVDYGTAEALWLDDDAAWIGIDNNEVVRADGEARPVLWQFAAPAGGWEAS</sequence>
<evidence type="ECO:0000256" key="1">
    <source>
        <dbReference type="SAM" id="SignalP"/>
    </source>
</evidence>
<keyword evidence="1" id="KW-0732">Signal</keyword>
<feature type="signal peptide" evidence="1">
    <location>
        <begin position="1"/>
        <end position="21"/>
    </location>
</feature>
<dbReference type="Proteomes" id="UP000557193">
    <property type="component" value="Unassembled WGS sequence"/>
</dbReference>
<keyword evidence="4" id="KW-1185">Reference proteome</keyword>
<protein>
    <recommendedName>
        <fullName evidence="2">Phytase-like domain-containing protein</fullName>
    </recommendedName>
</protein>
<evidence type="ECO:0000313" key="4">
    <source>
        <dbReference type="Proteomes" id="UP000557193"/>
    </source>
</evidence>
<dbReference type="EMBL" id="JACHLL010000001">
    <property type="protein sequence ID" value="MBB6340168.1"/>
    <property type="molecule type" value="Genomic_DNA"/>
</dbReference>
<gene>
    <name evidence="3" type="ORF">HNP49_000318</name>
</gene>
<feature type="domain" description="Phytase-like" evidence="2">
    <location>
        <begin position="39"/>
        <end position="185"/>
    </location>
</feature>
<accession>A0A7X0BPG7</accession>
<dbReference type="SUPFAM" id="SSF50956">
    <property type="entry name" value="Thermostable phytase (3-phytase)"/>
    <property type="match status" value="1"/>
</dbReference>
<dbReference type="InterPro" id="IPR027372">
    <property type="entry name" value="Phytase-like_dom"/>
</dbReference>
<comment type="caution">
    <text evidence="3">The sequence shown here is derived from an EMBL/GenBank/DDBJ whole genome shotgun (WGS) entry which is preliminary data.</text>
</comment>